<evidence type="ECO:0000313" key="5">
    <source>
        <dbReference type="Proteomes" id="UP000322159"/>
    </source>
</evidence>
<gene>
    <name evidence="4" type="ORF">FLP23_06875</name>
</gene>
<keyword evidence="5" id="KW-1185">Reference proteome</keyword>
<dbReference type="InterPro" id="IPR036390">
    <property type="entry name" value="WH_DNA-bd_sf"/>
</dbReference>
<dbReference type="InterPro" id="IPR026881">
    <property type="entry name" value="WYL_dom"/>
</dbReference>
<dbReference type="PANTHER" id="PTHR34580">
    <property type="match status" value="1"/>
</dbReference>
<feature type="domain" description="Helix-turn-helix type 11" evidence="2">
    <location>
        <begin position="6"/>
        <end position="62"/>
    </location>
</feature>
<protein>
    <submittedName>
        <fullName evidence="4">WYL domain-containing protein</fullName>
    </submittedName>
</protein>
<evidence type="ECO:0000259" key="2">
    <source>
        <dbReference type="Pfam" id="PF08279"/>
    </source>
</evidence>
<dbReference type="SUPFAM" id="SSF46785">
    <property type="entry name" value="Winged helix' DNA-binding domain"/>
    <property type="match status" value="1"/>
</dbReference>
<dbReference type="AlphaFoldDB" id="A0A5C1Y7F8"/>
<sequence length="233" mass="25731">MNRTDRLYAIREELRRAGSRGRTAEQLAATFEVSIRTIKRDISALQAGGFPAWARTGRAGGYVVDAEATLPPVNLTPSEVSGLAVLLATHDGHPFAAHARAALTKVLAVTPPNVRERAERLASRVWIDHQDPQPPVDAGLRRAVEEALATGLVLSMNYRDQAGAETRRRVEPQLLASTGGYWYLIAYCLDRQAMRWFRLDRILVARLTRQTSHDRPVSEIGSPPPTARPATPR</sequence>
<accession>A0A5C1Y7F8</accession>
<dbReference type="Pfam" id="PF13280">
    <property type="entry name" value="WYL"/>
    <property type="match status" value="1"/>
</dbReference>
<evidence type="ECO:0000313" key="4">
    <source>
        <dbReference type="EMBL" id="QEO09751.1"/>
    </source>
</evidence>
<dbReference type="KEGG" id="lyk:FLP23_06875"/>
<dbReference type="PROSITE" id="PS52050">
    <property type="entry name" value="WYL"/>
    <property type="match status" value="1"/>
</dbReference>
<reference evidence="4 5" key="1">
    <citation type="submission" date="2019-09" db="EMBL/GenBank/DDBJ databases">
        <title>Genome sequencing of strain KACC 19322.</title>
        <authorList>
            <person name="Heo J."/>
            <person name="Kim S.-J."/>
            <person name="Kim J.-S."/>
            <person name="Hong S.-B."/>
            <person name="Kwon S.-W."/>
        </authorList>
    </citation>
    <scope>NUCLEOTIDE SEQUENCE [LARGE SCALE GENOMIC DNA]</scope>
    <source>
        <strain evidence="4 5">KACC 19322</strain>
    </source>
</reference>
<feature type="domain" description="WYL" evidence="3">
    <location>
        <begin position="142"/>
        <end position="206"/>
    </location>
</feature>
<dbReference type="EMBL" id="CP043504">
    <property type="protein sequence ID" value="QEO09751.1"/>
    <property type="molecule type" value="Genomic_DNA"/>
</dbReference>
<proteinExistence type="predicted"/>
<feature type="region of interest" description="Disordered" evidence="1">
    <location>
        <begin position="213"/>
        <end position="233"/>
    </location>
</feature>
<dbReference type="Proteomes" id="UP000322159">
    <property type="component" value="Chromosome"/>
</dbReference>
<evidence type="ECO:0000256" key="1">
    <source>
        <dbReference type="SAM" id="MobiDB-lite"/>
    </source>
</evidence>
<feature type="compositionally biased region" description="Pro residues" evidence="1">
    <location>
        <begin position="222"/>
        <end position="233"/>
    </location>
</feature>
<dbReference type="InterPro" id="IPR051534">
    <property type="entry name" value="CBASS_pafABC_assoc_protein"/>
</dbReference>
<dbReference type="Gene3D" id="1.10.10.10">
    <property type="entry name" value="Winged helix-like DNA-binding domain superfamily/Winged helix DNA-binding domain"/>
    <property type="match status" value="1"/>
</dbReference>
<dbReference type="InterPro" id="IPR036388">
    <property type="entry name" value="WH-like_DNA-bd_sf"/>
</dbReference>
<dbReference type="OrthoDB" id="3171994at2"/>
<dbReference type="PANTHER" id="PTHR34580:SF1">
    <property type="entry name" value="PROTEIN PAFC"/>
    <property type="match status" value="1"/>
</dbReference>
<dbReference type="InterPro" id="IPR013196">
    <property type="entry name" value="HTH_11"/>
</dbReference>
<name>A0A5C1Y7F8_9MICO</name>
<evidence type="ECO:0000259" key="3">
    <source>
        <dbReference type="Pfam" id="PF13280"/>
    </source>
</evidence>
<organism evidence="4 5">
    <name type="scientific">Protaetiibacter larvae</name>
    <dbReference type="NCBI Taxonomy" id="2592654"/>
    <lineage>
        <taxon>Bacteria</taxon>
        <taxon>Bacillati</taxon>
        <taxon>Actinomycetota</taxon>
        <taxon>Actinomycetes</taxon>
        <taxon>Micrococcales</taxon>
        <taxon>Microbacteriaceae</taxon>
        <taxon>Protaetiibacter</taxon>
    </lineage>
</organism>
<dbReference type="Pfam" id="PF08279">
    <property type="entry name" value="HTH_11"/>
    <property type="match status" value="1"/>
</dbReference>
<dbReference type="RefSeq" id="WP_149325170.1">
    <property type="nucleotide sequence ID" value="NZ_CP043504.1"/>
</dbReference>